<dbReference type="Proteomes" id="UP000198802">
    <property type="component" value="Unassembled WGS sequence"/>
</dbReference>
<proteinExistence type="predicted"/>
<accession>A0A0S4R240</accession>
<keyword evidence="2" id="KW-1185">Reference proteome</keyword>
<dbReference type="AlphaFoldDB" id="A0A0S4R240"/>
<evidence type="ECO:0000313" key="2">
    <source>
        <dbReference type="Proteomes" id="UP000198802"/>
    </source>
</evidence>
<reference evidence="2" key="1">
    <citation type="submission" date="2015-11" db="EMBL/GenBank/DDBJ databases">
        <authorList>
            <person name="Varghese N."/>
        </authorList>
    </citation>
    <scope>NUCLEOTIDE SEQUENCE [LARGE SCALE GENOMIC DNA]</scope>
    <source>
        <strain evidence="2">DSM 45899</strain>
    </source>
</reference>
<dbReference type="RefSeq" id="WP_242666584.1">
    <property type="nucleotide sequence ID" value="NZ_FAOZ01000048.1"/>
</dbReference>
<protein>
    <recommendedName>
        <fullName evidence="3">DUF3307 domain-containing protein</fullName>
    </recommendedName>
</protein>
<name>A0A0S4R240_9ACTN</name>
<evidence type="ECO:0008006" key="3">
    <source>
        <dbReference type="Google" id="ProtNLM"/>
    </source>
</evidence>
<organism evidence="1 2">
    <name type="scientific">Parafrankia irregularis</name>
    <dbReference type="NCBI Taxonomy" id="795642"/>
    <lineage>
        <taxon>Bacteria</taxon>
        <taxon>Bacillati</taxon>
        <taxon>Actinomycetota</taxon>
        <taxon>Actinomycetes</taxon>
        <taxon>Frankiales</taxon>
        <taxon>Frankiaceae</taxon>
        <taxon>Parafrankia</taxon>
    </lineage>
</organism>
<dbReference type="EMBL" id="FAOZ01000048">
    <property type="protein sequence ID" value="CUU60842.1"/>
    <property type="molecule type" value="Genomic_DNA"/>
</dbReference>
<gene>
    <name evidence="1" type="ORF">Ga0074812_14842</name>
</gene>
<evidence type="ECO:0000313" key="1">
    <source>
        <dbReference type="EMBL" id="CUU60842.1"/>
    </source>
</evidence>
<sequence length="143" mass="14660">MIAAAMFAALFATGYAAHQLGDHLTGQTDWLAEHKADRGPVGWAALVGHLAGYHFTQVVMVAVAVAVLDLPLAPAGAAAGLAISVASHGLWDRRAPVRWLLERTGSPGLAATASHGMNGMYVADQALHVACLWAAALAATALS</sequence>